<feature type="transmembrane region" description="Helical" evidence="1">
    <location>
        <begin position="17"/>
        <end position="37"/>
    </location>
</feature>
<accession>A0A383CV67</accession>
<feature type="non-terminal residue" evidence="2">
    <location>
        <position position="1"/>
    </location>
</feature>
<dbReference type="InterPro" id="IPR052910">
    <property type="entry name" value="ABC-Purine-Binding"/>
</dbReference>
<proteinExistence type="predicted"/>
<dbReference type="EMBL" id="UINC01211857">
    <property type="protein sequence ID" value="SVE35933.1"/>
    <property type="molecule type" value="Genomic_DNA"/>
</dbReference>
<protein>
    <recommendedName>
        <fullName evidence="3">ABC transporter substrate-binding protein PnrA-like domain-containing protein</fullName>
    </recommendedName>
</protein>
<evidence type="ECO:0000256" key="1">
    <source>
        <dbReference type="SAM" id="Phobius"/>
    </source>
</evidence>
<evidence type="ECO:0008006" key="3">
    <source>
        <dbReference type="Google" id="ProtNLM"/>
    </source>
</evidence>
<dbReference type="PANTHER" id="PTHR43208">
    <property type="entry name" value="ABC TRANSPORTER SUBSTRATE-BINDING PROTEIN"/>
    <property type="match status" value="1"/>
</dbReference>
<organism evidence="2">
    <name type="scientific">marine metagenome</name>
    <dbReference type="NCBI Taxonomy" id="408172"/>
    <lineage>
        <taxon>unclassified sequences</taxon>
        <taxon>metagenomes</taxon>
        <taxon>ecological metagenomes</taxon>
    </lineage>
</organism>
<sequence length="92" mass="10238">VLNTTLLLTGEVKVIKFFKYFTIIFALFGLTLSTAYADPKKVGFIYIGPPGDHGWTYMHDVGRKHMQSQLGDAVTTTYIENVPENADAVRAI</sequence>
<keyword evidence="1" id="KW-0472">Membrane</keyword>
<evidence type="ECO:0000313" key="2">
    <source>
        <dbReference type="EMBL" id="SVE35933.1"/>
    </source>
</evidence>
<reference evidence="2" key="1">
    <citation type="submission" date="2018-05" db="EMBL/GenBank/DDBJ databases">
        <authorList>
            <person name="Lanie J.A."/>
            <person name="Ng W.-L."/>
            <person name="Kazmierczak K.M."/>
            <person name="Andrzejewski T.M."/>
            <person name="Davidsen T.M."/>
            <person name="Wayne K.J."/>
            <person name="Tettelin H."/>
            <person name="Glass J.I."/>
            <person name="Rusch D."/>
            <person name="Podicherti R."/>
            <person name="Tsui H.-C.T."/>
            <person name="Winkler M.E."/>
        </authorList>
    </citation>
    <scope>NUCLEOTIDE SEQUENCE</scope>
</reference>
<dbReference type="PANTHER" id="PTHR43208:SF1">
    <property type="entry name" value="ABC TRANSPORTER SUBSTRATE-BINDING PROTEIN"/>
    <property type="match status" value="1"/>
</dbReference>
<dbReference type="Gene3D" id="3.40.50.2300">
    <property type="match status" value="1"/>
</dbReference>
<name>A0A383CV67_9ZZZZ</name>
<keyword evidence="1" id="KW-0812">Transmembrane</keyword>
<feature type="non-terminal residue" evidence="2">
    <location>
        <position position="92"/>
    </location>
</feature>
<dbReference type="AlphaFoldDB" id="A0A383CV67"/>
<gene>
    <name evidence="2" type="ORF">METZ01_LOCUS488787</name>
</gene>
<keyword evidence="1" id="KW-1133">Transmembrane helix</keyword>